<feature type="binding site" evidence="5">
    <location>
        <position position="120"/>
    </location>
    <ligand>
        <name>substrate</name>
    </ligand>
</feature>
<protein>
    <submittedName>
        <fullName evidence="8">2,5-diketo-D-gluconic acid reductase</fullName>
    </submittedName>
</protein>
<feature type="active site" description="Proton donor" evidence="4">
    <location>
        <position position="61"/>
    </location>
</feature>
<dbReference type="GO" id="GO:0016616">
    <property type="term" value="F:oxidoreductase activity, acting on the CH-OH group of donors, NAD or NADP as acceptor"/>
    <property type="evidence" value="ECO:0007669"/>
    <property type="project" value="UniProtKB-ARBA"/>
</dbReference>
<accession>A0A0M0JAP2</accession>
<dbReference type="PANTHER" id="PTHR43827">
    <property type="entry name" value="2,5-DIKETO-D-GLUCONIC ACID REDUCTASE"/>
    <property type="match status" value="1"/>
</dbReference>
<evidence type="ECO:0000313" key="9">
    <source>
        <dbReference type="Proteomes" id="UP000037460"/>
    </source>
</evidence>
<comment type="similarity">
    <text evidence="1">Belongs to the aldo/keto reductase family.</text>
</comment>
<proteinExistence type="inferred from homology"/>
<evidence type="ECO:0000256" key="3">
    <source>
        <dbReference type="ARBA" id="ARBA00023002"/>
    </source>
</evidence>
<dbReference type="Proteomes" id="UP000037460">
    <property type="component" value="Unassembled WGS sequence"/>
</dbReference>
<feature type="site" description="Lowers pKa of active site Tyr" evidence="6">
    <location>
        <position position="84"/>
    </location>
</feature>
<keyword evidence="9" id="KW-1185">Reference proteome</keyword>
<evidence type="ECO:0000256" key="2">
    <source>
        <dbReference type="ARBA" id="ARBA00022857"/>
    </source>
</evidence>
<evidence type="ECO:0000313" key="8">
    <source>
        <dbReference type="EMBL" id="KOO23636.1"/>
    </source>
</evidence>
<evidence type="ECO:0000256" key="4">
    <source>
        <dbReference type="PIRSR" id="PIRSR000097-1"/>
    </source>
</evidence>
<dbReference type="InterPro" id="IPR023210">
    <property type="entry name" value="NADP_OxRdtase_dom"/>
</dbReference>
<sequence length="294" mass="31836">MLSFYHVLSTLSAIPNVTLNNGVIMPMISAGTWQYDGPTAEQVVKLALSLGYNHIDAANDYNNQVSVGAGLKGVPRSSYFLTTKIDSQQQSKTAYDATMKDMELSLTQLDLDYVDLMLIHFPPTGNDQYCAAMQEQWRACEDFYKAGKARSIGVSNYCPSSFECILKTANITPAVNQVEIHVGMGPDPGGIISYCKGKGVQVQAYSPLGDGSSEPISGDLVTGIGKAYNKTGAQVSLHWVYQHGIPLSTKSTNPQYLTDNKNAVSDDWKLSAQDFATLDAATSPSGHYSFKCTK</sequence>
<dbReference type="CDD" id="cd19071">
    <property type="entry name" value="AKR_AKR1-5-like"/>
    <property type="match status" value="1"/>
</dbReference>
<keyword evidence="3" id="KW-0560">Oxidoreductase</keyword>
<dbReference type="PRINTS" id="PR00069">
    <property type="entry name" value="ALDKETRDTASE"/>
</dbReference>
<name>A0A0M0JAP2_9EUKA</name>
<dbReference type="InterPro" id="IPR020471">
    <property type="entry name" value="AKR"/>
</dbReference>
<evidence type="ECO:0000256" key="5">
    <source>
        <dbReference type="PIRSR" id="PIRSR000097-2"/>
    </source>
</evidence>
<dbReference type="PIRSF" id="PIRSF000097">
    <property type="entry name" value="AKR"/>
    <property type="match status" value="1"/>
</dbReference>
<feature type="domain" description="NADP-dependent oxidoreductase" evidence="7">
    <location>
        <begin position="29"/>
        <end position="281"/>
    </location>
</feature>
<gene>
    <name evidence="8" type="ORF">Ctob_006744</name>
</gene>
<dbReference type="SUPFAM" id="SSF51430">
    <property type="entry name" value="NAD(P)-linked oxidoreductase"/>
    <property type="match status" value="1"/>
</dbReference>
<dbReference type="OrthoDB" id="416253at2759"/>
<dbReference type="InterPro" id="IPR036812">
    <property type="entry name" value="NAD(P)_OxRdtase_dom_sf"/>
</dbReference>
<comment type="caution">
    <text evidence="8">The sequence shown here is derived from an EMBL/GenBank/DDBJ whole genome shotgun (WGS) entry which is preliminary data.</text>
</comment>
<dbReference type="Pfam" id="PF00248">
    <property type="entry name" value="Aldo_ket_red"/>
    <property type="match status" value="1"/>
</dbReference>
<dbReference type="EMBL" id="JWZX01003172">
    <property type="protein sequence ID" value="KOO23636.1"/>
    <property type="molecule type" value="Genomic_DNA"/>
</dbReference>
<organism evidence="8 9">
    <name type="scientific">Chrysochromulina tobinii</name>
    <dbReference type="NCBI Taxonomy" id="1460289"/>
    <lineage>
        <taxon>Eukaryota</taxon>
        <taxon>Haptista</taxon>
        <taxon>Haptophyta</taxon>
        <taxon>Prymnesiophyceae</taxon>
        <taxon>Prymnesiales</taxon>
        <taxon>Chrysochromulinaceae</taxon>
        <taxon>Chrysochromulina</taxon>
    </lineage>
</organism>
<evidence type="ECO:0000256" key="1">
    <source>
        <dbReference type="ARBA" id="ARBA00007905"/>
    </source>
</evidence>
<evidence type="ECO:0000259" key="7">
    <source>
        <dbReference type="Pfam" id="PF00248"/>
    </source>
</evidence>
<evidence type="ECO:0000256" key="6">
    <source>
        <dbReference type="PIRSR" id="PIRSR000097-3"/>
    </source>
</evidence>
<reference evidence="9" key="1">
    <citation type="journal article" date="2015" name="PLoS Genet.">
        <title>Genome Sequence and Transcriptome Analyses of Chrysochromulina tobin: Metabolic Tools for Enhanced Algal Fitness in the Prominent Order Prymnesiales (Haptophyceae).</title>
        <authorList>
            <person name="Hovde B.T."/>
            <person name="Deodato C.R."/>
            <person name="Hunsperger H.M."/>
            <person name="Ryken S.A."/>
            <person name="Yost W."/>
            <person name="Jha R.K."/>
            <person name="Patterson J."/>
            <person name="Monnat R.J. Jr."/>
            <person name="Barlow S.B."/>
            <person name="Starkenburg S.R."/>
            <person name="Cattolico R.A."/>
        </authorList>
    </citation>
    <scope>NUCLEOTIDE SEQUENCE</scope>
    <source>
        <strain evidence="9">CCMP291</strain>
    </source>
</reference>
<dbReference type="Gene3D" id="3.20.20.100">
    <property type="entry name" value="NADP-dependent oxidoreductase domain"/>
    <property type="match status" value="1"/>
</dbReference>
<keyword evidence="2" id="KW-0521">NADP</keyword>
<dbReference type="AlphaFoldDB" id="A0A0M0JAP2"/>
<dbReference type="PANTHER" id="PTHR43827:SF3">
    <property type="entry name" value="NADP-DEPENDENT OXIDOREDUCTASE DOMAIN-CONTAINING PROTEIN"/>
    <property type="match status" value="1"/>
</dbReference>